<evidence type="ECO:0000313" key="3">
    <source>
        <dbReference type="EMBL" id="HHV68548.1"/>
    </source>
</evidence>
<keyword evidence="2" id="KW-0472">Membrane</keyword>
<accession>A0A7V6PD10</accession>
<evidence type="ECO:0000256" key="2">
    <source>
        <dbReference type="SAM" id="Phobius"/>
    </source>
</evidence>
<evidence type="ECO:0000313" key="4">
    <source>
        <dbReference type="Proteomes" id="UP000551563"/>
    </source>
</evidence>
<comment type="caution">
    <text evidence="3">The sequence shown here is derived from an EMBL/GenBank/DDBJ whole genome shotgun (WGS) entry which is preliminary data.</text>
</comment>
<proteinExistence type="predicted"/>
<dbReference type="AlphaFoldDB" id="A0A7V6PD10"/>
<dbReference type="NCBIfam" id="TIGR04346">
    <property type="entry name" value="DotA_TraY"/>
    <property type="match status" value="1"/>
</dbReference>
<organism evidence="3 4">
    <name type="scientific">Brucella intermedia</name>
    <dbReference type="NCBI Taxonomy" id="94625"/>
    <lineage>
        <taxon>Bacteria</taxon>
        <taxon>Pseudomonadati</taxon>
        <taxon>Pseudomonadota</taxon>
        <taxon>Alphaproteobacteria</taxon>
        <taxon>Hyphomicrobiales</taxon>
        <taxon>Brucellaceae</taxon>
        <taxon>Brucella/Ochrobactrum group</taxon>
        <taxon>Brucella</taxon>
    </lineage>
</organism>
<dbReference type="Proteomes" id="UP000551563">
    <property type="component" value="Unassembled WGS sequence"/>
</dbReference>
<feature type="transmembrane region" description="Helical" evidence="2">
    <location>
        <begin position="81"/>
        <end position="104"/>
    </location>
</feature>
<dbReference type="EMBL" id="DUMN01000371">
    <property type="protein sequence ID" value="HHV68548.1"/>
    <property type="molecule type" value="Genomic_DNA"/>
</dbReference>
<protein>
    <submittedName>
        <fullName evidence="3">DotA/TraY family protein</fullName>
    </submittedName>
</protein>
<feature type="region of interest" description="Disordered" evidence="1">
    <location>
        <begin position="646"/>
        <end position="684"/>
    </location>
</feature>
<feature type="transmembrane region" description="Helical" evidence="2">
    <location>
        <begin position="578"/>
        <end position="602"/>
    </location>
</feature>
<sequence length="684" mass="74101">MAIFTDLLREPSQHNIAWSWVTTLVPSDYSTPFGMAMGIFMSALVWIGAVFVVWQVILGIVSSAYSGKVLGDKYHQIWAPLRVVVGFGLLVPIAASFASGHYFIRDVVARSGINLADNVWIAFVGQAQKTPIVPPVKNGLKLTLDIYESEICAAYANMWFKDYGTNPVPLPAAMGQRANDFTTWRYSVCGHIAMPMLEKHQNLNLDRQMAVGKIILAARKDVKAFASHIFDSDVVKSPAQALNMIAGGTIPRLAEKIKGLAKEYDATIQKSVEQTLKEDEESQKIGKLLLFKAKQEGFITAGMYFTYLSQQSQQILAITDIKHQRAVAQRDTSGQGPYESAKHAIEAFRIAIFAEEQEIVVDANDFAFSSDQDSNIFTRFTASMGRDIAEWMATKSNPGSDSTVQQIAKSNPIGDQVQSGHVFMWIATGVIISAFLPIVAAFTAAGWASGAYGAALWAMGWLSPVVGILWTVGAVRAYVLPVLPFMYMFLFASIWLLAFTESLIALGAWALSWIRMDGDDFIAQGSKIGTMLLYQVFLMPALGVLAFCAAFILLPLIIGGVEVLWARASYAQTGGYPIHLGTIIVNLVLITMLTMYLTVHVLGQIMNIPNRIIIWAGGQGHEAGDRGLAAGMAMAAASTFGRGLPGLPTFGAPKGKEDKGGDGENGGGKRTVKSALPGDKTSTK</sequence>
<keyword evidence="2" id="KW-0812">Transmembrane</keyword>
<dbReference type="InterPro" id="IPR027628">
    <property type="entry name" value="DotA_TraY"/>
</dbReference>
<keyword evidence="2" id="KW-1133">Transmembrane helix</keyword>
<evidence type="ECO:0000256" key="1">
    <source>
        <dbReference type="SAM" id="MobiDB-lite"/>
    </source>
</evidence>
<gene>
    <name evidence="3" type="ORF">GXX48_13005</name>
</gene>
<feature type="transmembrane region" description="Helical" evidence="2">
    <location>
        <begin position="532"/>
        <end position="558"/>
    </location>
</feature>
<feature type="transmembrane region" description="Helical" evidence="2">
    <location>
        <begin position="422"/>
        <end position="442"/>
    </location>
</feature>
<reference evidence="3 4" key="1">
    <citation type="journal article" date="2020" name="Biotechnol. Biofuels">
        <title>New insights from the biogas microbiome by comprehensive genome-resolved metagenomics of nearly 1600 species originating from multiple anaerobic digesters.</title>
        <authorList>
            <person name="Campanaro S."/>
            <person name="Treu L."/>
            <person name="Rodriguez-R L.M."/>
            <person name="Kovalovszki A."/>
            <person name="Ziels R.M."/>
            <person name="Maus I."/>
            <person name="Zhu X."/>
            <person name="Kougias P.G."/>
            <person name="Basile A."/>
            <person name="Luo G."/>
            <person name="Schluter A."/>
            <person name="Konstantinidis K.T."/>
            <person name="Angelidaki I."/>
        </authorList>
    </citation>
    <scope>NUCLEOTIDE SEQUENCE [LARGE SCALE GENOMIC DNA]</scope>
    <source>
        <strain evidence="3">AS04akNAM_66</strain>
    </source>
</reference>
<feature type="transmembrane region" description="Helical" evidence="2">
    <location>
        <begin position="485"/>
        <end position="511"/>
    </location>
</feature>
<feature type="transmembrane region" description="Helical" evidence="2">
    <location>
        <begin position="33"/>
        <end position="61"/>
    </location>
</feature>
<feature type="transmembrane region" description="Helical" evidence="2">
    <location>
        <begin position="454"/>
        <end position="479"/>
    </location>
</feature>
<name>A0A7V6PD10_9HYPH</name>